<dbReference type="PANTHER" id="PTHR10584">
    <property type="entry name" value="SUGAR KINASE"/>
    <property type="match status" value="1"/>
</dbReference>
<dbReference type="Pfam" id="PF00294">
    <property type="entry name" value="PfkB"/>
    <property type="match status" value="1"/>
</dbReference>
<reference evidence="4 5" key="1">
    <citation type="submission" date="2016-12" db="EMBL/GenBank/DDBJ databases">
        <title>Complete genome sequence of Microbacterium aurum KACC 15219.</title>
        <authorList>
            <person name="Jung Y."/>
            <person name="Shin J.-H."/>
            <person name="Lee Y.-J."/>
            <person name="Yi H."/>
            <person name="Bahn Y.-S."/>
            <person name="Kim J.F."/>
            <person name="Lee D.-W."/>
        </authorList>
    </citation>
    <scope>NUCLEOTIDE SEQUENCE [LARGE SCALE GENOMIC DNA]</scope>
    <source>
        <strain evidence="4 5">KACC 15219</strain>
    </source>
</reference>
<dbReference type="GO" id="GO:0005829">
    <property type="term" value="C:cytosol"/>
    <property type="evidence" value="ECO:0007669"/>
    <property type="project" value="TreeGrafter"/>
</dbReference>
<evidence type="ECO:0000256" key="1">
    <source>
        <dbReference type="ARBA" id="ARBA00022679"/>
    </source>
</evidence>
<dbReference type="RefSeq" id="WP_076691757.1">
    <property type="nucleotide sequence ID" value="NZ_CP018762.1"/>
</dbReference>
<dbReference type="SUPFAM" id="SSF53613">
    <property type="entry name" value="Ribokinase-like"/>
    <property type="match status" value="1"/>
</dbReference>
<proteinExistence type="predicted"/>
<evidence type="ECO:0000256" key="2">
    <source>
        <dbReference type="ARBA" id="ARBA00022777"/>
    </source>
</evidence>
<dbReference type="Proteomes" id="UP000187185">
    <property type="component" value="Chromosome"/>
</dbReference>
<accession>A0A1P8UB92</accession>
<keyword evidence="5" id="KW-1185">Reference proteome</keyword>
<dbReference type="Gene3D" id="3.40.1190.20">
    <property type="match status" value="1"/>
</dbReference>
<dbReference type="InterPro" id="IPR029056">
    <property type="entry name" value="Ribokinase-like"/>
</dbReference>
<keyword evidence="1" id="KW-0808">Transferase</keyword>
<organism evidence="4 5">
    <name type="scientific">Microbacterium aurum</name>
    <dbReference type="NCBI Taxonomy" id="36805"/>
    <lineage>
        <taxon>Bacteria</taxon>
        <taxon>Bacillati</taxon>
        <taxon>Actinomycetota</taxon>
        <taxon>Actinomycetes</taxon>
        <taxon>Micrococcales</taxon>
        <taxon>Microbacteriaceae</taxon>
        <taxon>Microbacterium</taxon>
    </lineage>
</organism>
<dbReference type="GO" id="GO:0016301">
    <property type="term" value="F:kinase activity"/>
    <property type="evidence" value="ECO:0007669"/>
    <property type="project" value="UniProtKB-KW"/>
</dbReference>
<dbReference type="PANTHER" id="PTHR10584:SF166">
    <property type="entry name" value="RIBOKINASE"/>
    <property type="match status" value="1"/>
</dbReference>
<name>A0A1P8UB92_9MICO</name>
<protein>
    <recommendedName>
        <fullName evidence="3">Carbohydrate kinase PfkB domain-containing protein</fullName>
    </recommendedName>
</protein>
<dbReference type="STRING" id="36805.BOH66_14890"/>
<evidence type="ECO:0000313" key="5">
    <source>
        <dbReference type="Proteomes" id="UP000187185"/>
    </source>
</evidence>
<dbReference type="OrthoDB" id="9775849at2"/>
<dbReference type="KEGG" id="maur:BOH66_14890"/>
<dbReference type="EMBL" id="CP018762">
    <property type="protein sequence ID" value="APZ35388.1"/>
    <property type="molecule type" value="Genomic_DNA"/>
</dbReference>
<keyword evidence="2" id="KW-0418">Kinase</keyword>
<dbReference type="AlphaFoldDB" id="A0A1P8UB92"/>
<gene>
    <name evidence="4" type="ORF">BOH66_14890</name>
</gene>
<dbReference type="InterPro" id="IPR011611">
    <property type="entry name" value="PfkB_dom"/>
</dbReference>
<evidence type="ECO:0000259" key="3">
    <source>
        <dbReference type="Pfam" id="PF00294"/>
    </source>
</evidence>
<sequence length="308" mass="32103">MNGSQRTRVRVLGNLNHDLLLTGVDELPQWGRETLGESRSLLVAGQAGYIASALGHLGATVAVCGVVGDDADGAQLRDELGRVGVDVSGVHAVPGRTGLTIALIRADGERAFVSDLGVSALATREMFLDFLTMTRADFTIVAGTSNTPGLTAADLAAVFSEAAADSRVVFDPGWDPNGYSAKTRAESLELLALVDLYLPNEDEAVAVTGADRVEDALRMLDAATRGHVVVKRGAAGSATLIDDAVHTVPTRRVRAANAVGAGDTYDAALLVALGEGRPLAGAMEFASAAAAHFVERAEDRYPRRSDLV</sequence>
<feature type="domain" description="Carbohydrate kinase PfkB" evidence="3">
    <location>
        <begin position="38"/>
        <end position="300"/>
    </location>
</feature>
<evidence type="ECO:0000313" key="4">
    <source>
        <dbReference type="EMBL" id="APZ35388.1"/>
    </source>
</evidence>